<dbReference type="KEGG" id="fpf:DCC35_07880"/>
<accession>A0A4D7K5L4</accession>
<evidence type="ECO:0000313" key="6">
    <source>
        <dbReference type="Proteomes" id="UP000298616"/>
    </source>
</evidence>
<dbReference type="InterPro" id="IPR054170">
    <property type="entry name" value="RlmL_1st"/>
</dbReference>
<keyword evidence="1 5" id="KW-0489">Methyltransferase</keyword>
<dbReference type="SMART" id="SM00981">
    <property type="entry name" value="THUMP"/>
    <property type="match status" value="1"/>
</dbReference>
<keyword evidence="3" id="KW-0694">RNA-binding</keyword>
<gene>
    <name evidence="5" type="ORF">DCC35_07880</name>
</gene>
<dbReference type="InterPro" id="IPR029063">
    <property type="entry name" value="SAM-dependent_MTases_sf"/>
</dbReference>
<dbReference type="Proteomes" id="UP000298616">
    <property type="component" value="Chromosome"/>
</dbReference>
<evidence type="ECO:0000259" key="4">
    <source>
        <dbReference type="PROSITE" id="PS51165"/>
    </source>
</evidence>
<dbReference type="Pfam" id="PF02926">
    <property type="entry name" value="THUMP"/>
    <property type="match status" value="1"/>
</dbReference>
<proteinExistence type="predicted"/>
<dbReference type="GO" id="GO:0070043">
    <property type="term" value="F:rRNA (guanine-N7-)-methyltransferase activity"/>
    <property type="evidence" value="ECO:0007669"/>
    <property type="project" value="TreeGrafter"/>
</dbReference>
<evidence type="ECO:0000256" key="1">
    <source>
        <dbReference type="ARBA" id="ARBA00022603"/>
    </source>
</evidence>
<dbReference type="AlphaFoldDB" id="A0A4D7K5L4"/>
<evidence type="ECO:0000256" key="3">
    <source>
        <dbReference type="PROSITE-ProRule" id="PRU00529"/>
    </source>
</evidence>
<sequence>MKNNIFISSLPGQTDYLEKEVADLGFDIVKKSFFGINIRGSFNDCVKLNLWLRTANKVLFELKSFYAPDANKLYREVYNFHWQDILPADGYFTVDSYVKNDTIKDKRFAQVKLKDAIVDRLRKEKNTRPDTGPERDDSSVYLHWSENKAVVYLDTSGHTISKHGYRLHPWKAPLIEALATSIIMGTIWTPDQLFVNPMCGSGTLAIETALIAINKRPGLMRSNYGFMHTHLFDVEYYKEEMINLKNQVKSGDNVRIIAGDIESKAVDIAKQNAKAAGVEDLIDFYTDDFRRTPLPDNEGVIVINPDYGIRLSEGEDEKLEELYQEIGDFFKNEATGYTGYIFTGNLKLLKRVGLRTSSRKTYFNGKLECRLAEYHLYKGSKKE</sequence>
<dbReference type="EMBL" id="CP028923">
    <property type="protein sequence ID" value="QCK14668.1"/>
    <property type="molecule type" value="Genomic_DNA"/>
</dbReference>
<dbReference type="SUPFAM" id="SSF53335">
    <property type="entry name" value="S-adenosyl-L-methionine-dependent methyltransferases"/>
    <property type="match status" value="1"/>
</dbReference>
<dbReference type="InterPro" id="IPR000241">
    <property type="entry name" value="RlmKL-like_Mtase"/>
</dbReference>
<dbReference type="RefSeq" id="WP_137090254.1">
    <property type="nucleotide sequence ID" value="NZ_CP028923.1"/>
</dbReference>
<dbReference type="Gene3D" id="3.40.50.150">
    <property type="entry name" value="Vaccinia Virus protein VP39"/>
    <property type="match status" value="1"/>
</dbReference>
<dbReference type="PANTHER" id="PTHR47313">
    <property type="entry name" value="RIBOSOMAL RNA LARGE SUBUNIT METHYLTRANSFERASE K/L"/>
    <property type="match status" value="1"/>
</dbReference>
<dbReference type="CDD" id="cd11715">
    <property type="entry name" value="THUMP_AdoMetMT"/>
    <property type="match status" value="1"/>
</dbReference>
<dbReference type="GO" id="GO:0008990">
    <property type="term" value="F:rRNA (guanine-N2-)-methyltransferase activity"/>
    <property type="evidence" value="ECO:0007669"/>
    <property type="project" value="TreeGrafter"/>
</dbReference>
<dbReference type="Gene3D" id="3.30.2130.30">
    <property type="match status" value="1"/>
</dbReference>
<organism evidence="5 6">
    <name type="scientific">Mangrovivirga cuniculi</name>
    <dbReference type="NCBI Taxonomy" id="2715131"/>
    <lineage>
        <taxon>Bacteria</taxon>
        <taxon>Pseudomonadati</taxon>
        <taxon>Bacteroidota</taxon>
        <taxon>Cytophagia</taxon>
        <taxon>Cytophagales</taxon>
        <taxon>Mangrovivirgaceae</taxon>
        <taxon>Mangrovivirga</taxon>
    </lineage>
</organism>
<feature type="domain" description="THUMP" evidence="4">
    <location>
        <begin position="44"/>
        <end position="155"/>
    </location>
</feature>
<evidence type="ECO:0000256" key="2">
    <source>
        <dbReference type="ARBA" id="ARBA00022679"/>
    </source>
</evidence>
<dbReference type="OrthoDB" id="9809404at2"/>
<dbReference type="InterPro" id="IPR004114">
    <property type="entry name" value="THUMP_dom"/>
</dbReference>
<dbReference type="PANTHER" id="PTHR47313:SF1">
    <property type="entry name" value="RIBOSOMAL RNA LARGE SUBUNIT METHYLTRANSFERASE K_L"/>
    <property type="match status" value="1"/>
</dbReference>
<evidence type="ECO:0000313" key="5">
    <source>
        <dbReference type="EMBL" id="QCK14668.1"/>
    </source>
</evidence>
<dbReference type="Pfam" id="PF22020">
    <property type="entry name" value="RlmL_1st"/>
    <property type="match status" value="1"/>
</dbReference>
<dbReference type="PROSITE" id="PS51165">
    <property type="entry name" value="THUMP"/>
    <property type="match status" value="1"/>
</dbReference>
<keyword evidence="6" id="KW-1185">Reference proteome</keyword>
<reference evidence="5 6" key="1">
    <citation type="submission" date="2018-04" db="EMBL/GenBank/DDBJ databases">
        <title>Complete genome uncultured novel isolate.</title>
        <authorList>
            <person name="Merlino G."/>
        </authorList>
    </citation>
    <scope>NUCLEOTIDE SEQUENCE [LARGE SCALE GENOMIC DNA]</scope>
    <source>
        <strain evidence="6">R1DC9</strain>
    </source>
</reference>
<dbReference type="Pfam" id="PF01170">
    <property type="entry name" value="UPF0020"/>
    <property type="match status" value="1"/>
</dbReference>
<dbReference type="GO" id="GO:0003723">
    <property type="term" value="F:RNA binding"/>
    <property type="evidence" value="ECO:0007669"/>
    <property type="project" value="UniProtKB-UniRule"/>
</dbReference>
<protein>
    <submittedName>
        <fullName evidence="5">RNA methyltransferase</fullName>
    </submittedName>
</protein>
<name>A0A4D7K5L4_9BACT</name>
<keyword evidence="2 5" id="KW-0808">Transferase</keyword>